<keyword evidence="4" id="KW-0238">DNA-binding</keyword>
<dbReference type="RefSeq" id="WP_185058415.1">
    <property type="nucleotide sequence ID" value="NZ_BAABJP010000001.1"/>
</dbReference>
<dbReference type="NCBIfam" id="TIGR02937">
    <property type="entry name" value="sigma70-ECF"/>
    <property type="match status" value="1"/>
</dbReference>
<comment type="caution">
    <text evidence="9">The sequence shown here is derived from an EMBL/GenBank/DDBJ whole genome shotgun (WGS) entry which is preliminary data.</text>
</comment>
<dbReference type="Pfam" id="PF04542">
    <property type="entry name" value="Sigma70_r2"/>
    <property type="match status" value="1"/>
</dbReference>
<dbReference type="EMBL" id="BAABJP010000001">
    <property type="protein sequence ID" value="GAA5144519.1"/>
    <property type="molecule type" value="Genomic_DNA"/>
</dbReference>
<keyword evidence="2" id="KW-0805">Transcription regulation</keyword>
<proteinExistence type="inferred from homology"/>
<keyword evidence="5" id="KW-0804">Transcription</keyword>
<gene>
    <name evidence="9" type="primary">sigM_1</name>
    <name evidence="9" type="ORF">GCM10023321_01060</name>
</gene>
<name>A0ABP9PCV1_9PSEU</name>
<dbReference type="Gene3D" id="1.10.10.10">
    <property type="entry name" value="Winged helix-like DNA-binding domain superfamily/Winged helix DNA-binding domain"/>
    <property type="match status" value="1"/>
</dbReference>
<keyword evidence="10" id="KW-1185">Reference proteome</keyword>
<evidence type="ECO:0000256" key="1">
    <source>
        <dbReference type="ARBA" id="ARBA00010641"/>
    </source>
</evidence>
<protein>
    <submittedName>
        <fullName evidence="9">RNA polymerase sigma factor SigM</fullName>
    </submittedName>
</protein>
<dbReference type="NCBIfam" id="NF007225">
    <property type="entry name" value="PRK09643.1"/>
    <property type="match status" value="1"/>
</dbReference>
<dbReference type="PANTHER" id="PTHR43133">
    <property type="entry name" value="RNA POLYMERASE ECF-TYPE SIGMA FACTO"/>
    <property type="match status" value="1"/>
</dbReference>
<comment type="similarity">
    <text evidence="1">Belongs to the sigma-70 factor family. ECF subfamily.</text>
</comment>
<feature type="domain" description="RNA polymerase sigma-70 region 2" evidence="7">
    <location>
        <begin position="44"/>
        <end position="110"/>
    </location>
</feature>
<dbReference type="InterPro" id="IPR039425">
    <property type="entry name" value="RNA_pol_sigma-70-like"/>
</dbReference>
<evidence type="ECO:0000256" key="5">
    <source>
        <dbReference type="ARBA" id="ARBA00023163"/>
    </source>
</evidence>
<dbReference type="InterPro" id="IPR036388">
    <property type="entry name" value="WH-like_DNA-bd_sf"/>
</dbReference>
<dbReference type="InterPro" id="IPR013325">
    <property type="entry name" value="RNA_pol_sigma_r2"/>
</dbReference>
<evidence type="ECO:0000259" key="8">
    <source>
        <dbReference type="Pfam" id="PF08281"/>
    </source>
</evidence>
<keyword evidence="3" id="KW-0731">Sigma factor</keyword>
<evidence type="ECO:0000256" key="6">
    <source>
        <dbReference type="SAM" id="MobiDB-lite"/>
    </source>
</evidence>
<dbReference type="PANTHER" id="PTHR43133:SF50">
    <property type="entry name" value="ECF RNA POLYMERASE SIGMA FACTOR SIGM"/>
    <property type="match status" value="1"/>
</dbReference>
<sequence length="208" mass="23082">MPKPTAPPAERYNFTDVPTADDQRTDGELLHAHLAGDRYAFGELVERHRRVLWSVAVRAMDSAEDAAEAVQDGLLRAHQGAVGFRGEANVRNWLVRIVVNACRDRYRYNRARPALPPRGTTEVDVPAPRNPIEDHELRLDVEQALRRLPMDQRLAVVLVDVQGYSVAEAAQMLRVPAGTVKSRCSRARARLGELLRPGTPAAATGERP</sequence>
<reference evidence="10" key="1">
    <citation type="journal article" date="2019" name="Int. J. Syst. Evol. Microbiol.">
        <title>The Global Catalogue of Microorganisms (GCM) 10K type strain sequencing project: providing services to taxonomists for standard genome sequencing and annotation.</title>
        <authorList>
            <consortium name="The Broad Institute Genomics Platform"/>
            <consortium name="The Broad Institute Genome Sequencing Center for Infectious Disease"/>
            <person name="Wu L."/>
            <person name="Ma J."/>
        </authorList>
    </citation>
    <scope>NUCLEOTIDE SEQUENCE [LARGE SCALE GENOMIC DNA]</scope>
    <source>
        <strain evidence="10">JCM 18303</strain>
    </source>
</reference>
<organism evidence="9 10">
    <name type="scientific">Pseudonocardia eucalypti</name>
    <dbReference type="NCBI Taxonomy" id="648755"/>
    <lineage>
        <taxon>Bacteria</taxon>
        <taxon>Bacillati</taxon>
        <taxon>Actinomycetota</taxon>
        <taxon>Actinomycetes</taxon>
        <taxon>Pseudonocardiales</taxon>
        <taxon>Pseudonocardiaceae</taxon>
        <taxon>Pseudonocardia</taxon>
    </lineage>
</organism>
<evidence type="ECO:0000259" key="7">
    <source>
        <dbReference type="Pfam" id="PF04542"/>
    </source>
</evidence>
<dbReference type="SUPFAM" id="SSF88659">
    <property type="entry name" value="Sigma3 and sigma4 domains of RNA polymerase sigma factors"/>
    <property type="match status" value="1"/>
</dbReference>
<evidence type="ECO:0000313" key="10">
    <source>
        <dbReference type="Proteomes" id="UP001428817"/>
    </source>
</evidence>
<evidence type="ECO:0000313" key="9">
    <source>
        <dbReference type="EMBL" id="GAA5144519.1"/>
    </source>
</evidence>
<feature type="region of interest" description="Disordered" evidence="6">
    <location>
        <begin position="1"/>
        <end position="21"/>
    </location>
</feature>
<evidence type="ECO:0000256" key="2">
    <source>
        <dbReference type="ARBA" id="ARBA00023015"/>
    </source>
</evidence>
<dbReference type="InterPro" id="IPR014284">
    <property type="entry name" value="RNA_pol_sigma-70_dom"/>
</dbReference>
<dbReference type="CDD" id="cd06171">
    <property type="entry name" value="Sigma70_r4"/>
    <property type="match status" value="1"/>
</dbReference>
<dbReference type="InterPro" id="IPR013249">
    <property type="entry name" value="RNA_pol_sigma70_r4_t2"/>
</dbReference>
<dbReference type="InterPro" id="IPR013324">
    <property type="entry name" value="RNA_pol_sigma_r3/r4-like"/>
</dbReference>
<dbReference type="Gene3D" id="1.10.1740.10">
    <property type="match status" value="1"/>
</dbReference>
<dbReference type="SUPFAM" id="SSF88946">
    <property type="entry name" value="Sigma2 domain of RNA polymerase sigma factors"/>
    <property type="match status" value="1"/>
</dbReference>
<evidence type="ECO:0000256" key="4">
    <source>
        <dbReference type="ARBA" id="ARBA00023125"/>
    </source>
</evidence>
<dbReference type="InterPro" id="IPR007627">
    <property type="entry name" value="RNA_pol_sigma70_r2"/>
</dbReference>
<evidence type="ECO:0000256" key="3">
    <source>
        <dbReference type="ARBA" id="ARBA00023082"/>
    </source>
</evidence>
<feature type="domain" description="RNA polymerase sigma factor 70 region 4 type 2" evidence="8">
    <location>
        <begin position="139"/>
        <end position="191"/>
    </location>
</feature>
<dbReference type="Proteomes" id="UP001428817">
    <property type="component" value="Unassembled WGS sequence"/>
</dbReference>
<accession>A0ABP9PCV1</accession>
<dbReference type="Pfam" id="PF08281">
    <property type="entry name" value="Sigma70_r4_2"/>
    <property type="match status" value="1"/>
</dbReference>